<evidence type="ECO:0000313" key="1">
    <source>
        <dbReference type="EMBL" id="ATI17500.1"/>
    </source>
</evidence>
<dbReference type="EMBL" id="MF498773">
    <property type="protein sequence ID" value="ATI17500.1"/>
    <property type="molecule type" value="Genomic_DNA"/>
</dbReference>
<proteinExistence type="predicted"/>
<name>A0A291LDU3_9CAUD</name>
<evidence type="ECO:0000313" key="2">
    <source>
        <dbReference type="Proteomes" id="UP000230211"/>
    </source>
</evidence>
<accession>A0A291LDU3</accession>
<sequence>MANLNDIAHSVRPTISIGDKSSVWFIREKLVGWFEESVEYWLEWCKEDGIEPIEEVLKENMKLLNAIKTCSKITKKTVDWKLVMGYDVDIDKLALDWLDLYLDYEVKK</sequence>
<reference evidence="1 2" key="1">
    <citation type="submission" date="2017-07" db="EMBL/GenBank/DDBJ databases">
        <title>In vitro design and evaluation of phage cocktails against multidrug-resistant Aeromonas salmonicida.</title>
        <authorList>
            <person name="Chen L."/>
            <person name="Yuan S."/>
            <person name="Ma Y."/>
        </authorList>
    </citation>
    <scope>NUCLEOTIDE SEQUENCE [LARGE SCALE GENOMIC DNA]</scope>
</reference>
<organism evidence="1 2">
    <name type="scientific">Aeromonas phage AS-szw</name>
    <dbReference type="NCBI Taxonomy" id="2026114"/>
    <lineage>
        <taxon>Viruses</taxon>
        <taxon>Duplodnaviria</taxon>
        <taxon>Heunggongvirae</taxon>
        <taxon>Uroviricota</taxon>
        <taxon>Caudoviricetes</taxon>
        <taxon>Pantevenvirales</taxon>
        <taxon>Straboviridae</taxon>
        <taxon>Emmerichvirinae</taxon>
        <taxon>Ceceduovirus</taxon>
        <taxon>Ceceduovirus aszj</taxon>
    </lineage>
</organism>
<protein>
    <submittedName>
        <fullName evidence="1">Uncharacterized protein</fullName>
    </submittedName>
</protein>
<dbReference type="Proteomes" id="UP000230211">
    <property type="component" value="Segment"/>
</dbReference>